<dbReference type="Proteomes" id="UP000467214">
    <property type="component" value="Unassembled WGS sequence"/>
</dbReference>
<proteinExistence type="predicted"/>
<accession>A0A845BNG3</accession>
<comment type="caution">
    <text evidence="2">The sequence shown here is derived from an EMBL/GenBank/DDBJ whole genome shotgun (WGS) entry which is preliminary data.</text>
</comment>
<dbReference type="Pfam" id="PF08765">
    <property type="entry name" value="Mor"/>
    <property type="match status" value="1"/>
</dbReference>
<dbReference type="SUPFAM" id="SSF46689">
    <property type="entry name" value="Homeodomain-like"/>
    <property type="match status" value="1"/>
</dbReference>
<name>A0A845BNG3_9NEIS</name>
<dbReference type="InterPro" id="IPR009057">
    <property type="entry name" value="Homeodomain-like_sf"/>
</dbReference>
<protein>
    <submittedName>
        <fullName evidence="2">DNA transposition protein</fullName>
    </submittedName>
</protein>
<reference evidence="2 3" key="1">
    <citation type="submission" date="2019-12" db="EMBL/GenBank/DDBJ databases">
        <title>Neisseriaceae gen. nov. sp. Genome sequencing and assembly.</title>
        <authorList>
            <person name="Liu Z."/>
            <person name="Li A."/>
        </authorList>
    </citation>
    <scope>NUCLEOTIDE SEQUENCE [LARGE SCALE GENOMIC DNA]</scope>
    <source>
        <strain evidence="2 3">B2N2-7</strain>
    </source>
</reference>
<organism evidence="2 3">
    <name type="scientific">Craterilacuibacter sinensis</name>
    <dbReference type="NCBI Taxonomy" id="2686017"/>
    <lineage>
        <taxon>Bacteria</taxon>
        <taxon>Pseudomonadati</taxon>
        <taxon>Pseudomonadota</taxon>
        <taxon>Betaproteobacteria</taxon>
        <taxon>Neisseriales</taxon>
        <taxon>Neisseriaceae</taxon>
        <taxon>Craterilacuibacter</taxon>
    </lineage>
</organism>
<dbReference type="AlphaFoldDB" id="A0A845BNG3"/>
<gene>
    <name evidence="2" type="ORF">GQF02_07070</name>
</gene>
<evidence type="ECO:0000259" key="1">
    <source>
        <dbReference type="Pfam" id="PF08765"/>
    </source>
</evidence>
<evidence type="ECO:0000313" key="2">
    <source>
        <dbReference type="EMBL" id="MXR36728.1"/>
    </source>
</evidence>
<keyword evidence="3" id="KW-1185">Reference proteome</keyword>
<feature type="domain" description="Mor transcription activator" evidence="1">
    <location>
        <begin position="79"/>
        <end position="155"/>
    </location>
</feature>
<sequence length="167" mass="18563">MVCVKTTGRLANTQAGPSPYRHNTMKLDDVTELLPESIRDIAQLIGFPAALALVQAMGGTTFKVPKGRTPEGIALFQWVSEIIGQREAGVIARHYGGSVIYIPRCYDALLELRDRELRARFDSLTTGQSANISVRELAGRFKLADRTIWRILKRPSRVPDPTQPSLF</sequence>
<evidence type="ECO:0000313" key="3">
    <source>
        <dbReference type="Proteomes" id="UP000467214"/>
    </source>
</evidence>
<dbReference type="InterPro" id="IPR014875">
    <property type="entry name" value="Mor_transcription_activator"/>
</dbReference>
<dbReference type="EMBL" id="WSSB01000005">
    <property type="protein sequence ID" value="MXR36728.1"/>
    <property type="molecule type" value="Genomic_DNA"/>
</dbReference>